<gene>
    <name evidence="2" type="ORF">M9458_042701</name>
</gene>
<dbReference type="EMBL" id="JAMKFB020000021">
    <property type="protein sequence ID" value="KAL0163305.1"/>
    <property type="molecule type" value="Genomic_DNA"/>
</dbReference>
<proteinExistence type="predicted"/>
<protein>
    <submittedName>
        <fullName evidence="2">Uncharacterized protein</fullName>
    </submittedName>
</protein>
<organism evidence="2 3">
    <name type="scientific">Cirrhinus mrigala</name>
    <name type="common">Mrigala</name>
    <dbReference type="NCBI Taxonomy" id="683832"/>
    <lineage>
        <taxon>Eukaryota</taxon>
        <taxon>Metazoa</taxon>
        <taxon>Chordata</taxon>
        <taxon>Craniata</taxon>
        <taxon>Vertebrata</taxon>
        <taxon>Euteleostomi</taxon>
        <taxon>Actinopterygii</taxon>
        <taxon>Neopterygii</taxon>
        <taxon>Teleostei</taxon>
        <taxon>Ostariophysi</taxon>
        <taxon>Cypriniformes</taxon>
        <taxon>Cyprinidae</taxon>
        <taxon>Labeoninae</taxon>
        <taxon>Labeonini</taxon>
        <taxon>Cirrhinus</taxon>
    </lineage>
</organism>
<sequence>SGFDRHAHVGSGSRDPADSPLPELSGPQPEESAGHPRSSCSTLQGPARLPGHALR</sequence>
<evidence type="ECO:0000313" key="3">
    <source>
        <dbReference type="Proteomes" id="UP001529510"/>
    </source>
</evidence>
<name>A0ABD0NPE8_CIRMR</name>
<comment type="caution">
    <text evidence="2">The sequence shown here is derived from an EMBL/GenBank/DDBJ whole genome shotgun (WGS) entry which is preliminary data.</text>
</comment>
<feature type="non-terminal residue" evidence="2">
    <location>
        <position position="1"/>
    </location>
</feature>
<feature type="non-terminal residue" evidence="2">
    <location>
        <position position="55"/>
    </location>
</feature>
<reference evidence="2 3" key="1">
    <citation type="submission" date="2024-05" db="EMBL/GenBank/DDBJ databases">
        <title>Genome sequencing and assembly of Indian major carp, Cirrhinus mrigala (Hamilton, 1822).</title>
        <authorList>
            <person name="Mohindra V."/>
            <person name="Chowdhury L.M."/>
            <person name="Lal K."/>
            <person name="Jena J.K."/>
        </authorList>
    </citation>
    <scope>NUCLEOTIDE SEQUENCE [LARGE SCALE GENOMIC DNA]</scope>
    <source>
        <strain evidence="2">CM1030</strain>
        <tissue evidence="2">Blood</tissue>
    </source>
</reference>
<accession>A0ABD0NPE8</accession>
<evidence type="ECO:0000256" key="1">
    <source>
        <dbReference type="SAM" id="MobiDB-lite"/>
    </source>
</evidence>
<feature type="region of interest" description="Disordered" evidence="1">
    <location>
        <begin position="1"/>
        <end position="55"/>
    </location>
</feature>
<evidence type="ECO:0000313" key="2">
    <source>
        <dbReference type="EMBL" id="KAL0163305.1"/>
    </source>
</evidence>
<keyword evidence="3" id="KW-1185">Reference proteome</keyword>
<dbReference type="Proteomes" id="UP001529510">
    <property type="component" value="Unassembled WGS sequence"/>
</dbReference>
<dbReference type="AlphaFoldDB" id="A0ABD0NPE8"/>